<proteinExistence type="predicted"/>
<keyword evidence="3" id="KW-1185">Reference proteome</keyword>
<gene>
    <name evidence="2" type="ORF">SAMN05216215_1005292</name>
</gene>
<dbReference type="Proteomes" id="UP000199529">
    <property type="component" value="Unassembled WGS sequence"/>
</dbReference>
<reference evidence="3" key="1">
    <citation type="submission" date="2016-10" db="EMBL/GenBank/DDBJ databases">
        <authorList>
            <person name="Varghese N."/>
            <person name="Submissions S."/>
        </authorList>
    </citation>
    <scope>NUCLEOTIDE SEQUENCE [LARGE SCALE GENOMIC DNA]</scope>
    <source>
        <strain evidence="3">CGMCC 4.3530</strain>
    </source>
</reference>
<evidence type="ECO:0000256" key="1">
    <source>
        <dbReference type="SAM" id="MobiDB-lite"/>
    </source>
</evidence>
<evidence type="ECO:0000313" key="2">
    <source>
        <dbReference type="EMBL" id="SDW84509.1"/>
    </source>
</evidence>
<dbReference type="InterPro" id="IPR029063">
    <property type="entry name" value="SAM-dependent_MTases_sf"/>
</dbReference>
<accession>A0A1H2WWZ8</accession>
<dbReference type="EMBL" id="FNOK01000005">
    <property type="protein sequence ID" value="SDW84509.1"/>
    <property type="molecule type" value="Genomic_DNA"/>
</dbReference>
<evidence type="ECO:0000313" key="3">
    <source>
        <dbReference type="Proteomes" id="UP000199529"/>
    </source>
</evidence>
<dbReference type="STRING" id="418495.SAMN05216215_1005292"/>
<sequence>MARDQVGGHRAHRIRPPEAPFHVAVDRALRCAAARGLDHPGRDREVPFRASRQRGRACPASASGGAADLRRVDPALLHPADRLVLNDVAPDALQYALTHLPPATRAQTAAAPGNVLRTAAHLAADHGPFDLILAGGLFDYLEGRFARALIRTTLSRLCRPGGTFYFSNIATPNPYAALMTHIGRWNLVERTPADIEADVRAAAPPGTVAGLDITADATGLTLFATVRRADEPG</sequence>
<dbReference type="AlphaFoldDB" id="A0A1H2WWZ8"/>
<dbReference type="OrthoDB" id="428497at2"/>
<evidence type="ECO:0008006" key="4">
    <source>
        <dbReference type="Google" id="ProtNLM"/>
    </source>
</evidence>
<dbReference type="SUPFAM" id="SSF53335">
    <property type="entry name" value="S-adenosyl-L-methionine-dependent methyltransferases"/>
    <property type="match status" value="1"/>
</dbReference>
<feature type="region of interest" description="Disordered" evidence="1">
    <location>
        <begin position="42"/>
        <end position="65"/>
    </location>
</feature>
<dbReference type="RefSeq" id="WP_143060888.1">
    <property type="nucleotide sequence ID" value="NZ_FNOK01000005.1"/>
</dbReference>
<organism evidence="2 3">
    <name type="scientific">Saccharopolyspora shandongensis</name>
    <dbReference type="NCBI Taxonomy" id="418495"/>
    <lineage>
        <taxon>Bacteria</taxon>
        <taxon>Bacillati</taxon>
        <taxon>Actinomycetota</taxon>
        <taxon>Actinomycetes</taxon>
        <taxon>Pseudonocardiales</taxon>
        <taxon>Pseudonocardiaceae</taxon>
        <taxon>Saccharopolyspora</taxon>
    </lineage>
</organism>
<protein>
    <recommendedName>
        <fullName evidence="4">Methyltransferase domain-containing protein</fullName>
    </recommendedName>
</protein>
<name>A0A1H2WWZ8_9PSEU</name>
<dbReference type="Gene3D" id="3.40.50.150">
    <property type="entry name" value="Vaccinia Virus protein VP39"/>
    <property type="match status" value="1"/>
</dbReference>